<dbReference type="Proteomes" id="UP000319712">
    <property type="component" value="Unassembled WGS sequence"/>
</dbReference>
<reference evidence="1 2" key="1">
    <citation type="submission" date="2017-05" db="EMBL/GenBank/DDBJ databases">
        <authorList>
            <person name="Varghese N."/>
            <person name="Submissions S."/>
        </authorList>
    </citation>
    <scope>NUCLEOTIDE SEQUENCE [LARGE SCALE GENOMIC DNA]</scope>
    <source>
        <strain evidence="1 2">DSM 19504</strain>
    </source>
</reference>
<evidence type="ECO:0000313" key="2">
    <source>
        <dbReference type="Proteomes" id="UP000319712"/>
    </source>
</evidence>
<organism evidence="1 2">
    <name type="scientific">Halorubrum cibi</name>
    <dbReference type="NCBI Taxonomy" id="413815"/>
    <lineage>
        <taxon>Archaea</taxon>
        <taxon>Methanobacteriati</taxon>
        <taxon>Methanobacteriota</taxon>
        <taxon>Stenosarchaea group</taxon>
        <taxon>Halobacteria</taxon>
        <taxon>Halobacteriales</taxon>
        <taxon>Haloferacaceae</taxon>
        <taxon>Halorubrum</taxon>
    </lineage>
</organism>
<protein>
    <submittedName>
        <fullName evidence="1">Uncharacterized protein</fullName>
    </submittedName>
</protein>
<accession>A0A521E8M2</accession>
<gene>
    <name evidence="1" type="ORF">SAMN06264867_109150</name>
</gene>
<proteinExistence type="predicted"/>
<dbReference type="AlphaFoldDB" id="A0A521E8M2"/>
<name>A0A521E8M2_9EURY</name>
<keyword evidence="2" id="KW-1185">Reference proteome</keyword>
<dbReference type="EMBL" id="FXTD01000009">
    <property type="protein sequence ID" value="SMO80132.1"/>
    <property type="molecule type" value="Genomic_DNA"/>
</dbReference>
<sequence>MNFRGKRSAIRETVTDPLKRGRCDSVAVYGEITKINSNFVIRIDTDDTDLSFLVPYQEIIATVGS</sequence>
<evidence type="ECO:0000313" key="1">
    <source>
        <dbReference type="EMBL" id="SMO80132.1"/>
    </source>
</evidence>